<organism evidence="1 2">
    <name type="scientific">Thalassospira permensis NBRC 106175</name>
    <dbReference type="NCBI Taxonomy" id="1353532"/>
    <lineage>
        <taxon>Bacteria</taxon>
        <taxon>Pseudomonadati</taxon>
        <taxon>Pseudomonadota</taxon>
        <taxon>Alphaproteobacteria</taxon>
        <taxon>Rhodospirillales</taxon>
        <taxon>Thalassospiraceae</taxon>
        <taxon>Thalassospira</taxon>
    </lineage>
</organism>
<proteinExistence type="predicted"/>
<evidence type="ECO:0000313" key="2">
    <source>
        <dbReference type="Proteomes" id="UP000027463"/>
    </source>
</evidence>
<name>A0ABR4TIE1_9PROT</name>
<accession>A0ABR4TIE1</accession>
<dbReference type="Proteomes" id="UP000027463">
    <property type="component" value="Unassembled WGS sequence"/>
</dbReference>
<sequence>MQIGWMTAWTNWRIYRTNHATKDKLCLWFYADAQ</sequence>
<gene>
    <name evidence="1" type="ORF">SMB34_09960</name>
</gene>
<protein>
    <submittedName>
        <fullName evidence="1">Uncharacterized protein</fullName>
    </submittedName>
</protein>
<evidence type="ECO:0000313" key="1">
    <source>
        <dbReference type="EMBL" id="KEO50658.1"/>
    </source>
</evidence>
<dbReference type="EMBL" id="AUNC01000071">
    <property type="protein sequence ID" value="KEO50658.1"/>
    <property type="molecule type" value="Genomic_DNA"/>
</dbReference>
<comment type="caution">
    <text evidence="1">The sequence shown here is derived from an EMBL/GenBank/DDBJ whole genome shotgun (WGS) entry which is preliminary data.</text>
</comment>
<keyword evidence="2" id="KW-1185">Reference proteome</keyword>
<reference evidence="1 2" key="1">
    <citation type="submission" date="2013-07" db="EMBL/GenBank/DDBJ databases">
        <title>Thalassospira permensis NBRC 106175 Genome Sequencing.</title>
        <authorList>
            <person name="Lai Q."/>
            <person name="Shao Z."/>
        </authorList>
    </citation>
    <scope>NUCLEOTIDE SEQUENCE [LARGE SCALE GENOMIC DNA]</scope>
    <source>
        <strain evidence="1 2">NBRC 106175</strain>
    </source>
</reference>